<dbReference type="AlphaFoldDB" id="A0AAW1FFW0"/>
<accession>A0AAW1FFW0</accession>
<reference evidence="2 3" key="1">
    <citation type="journal article" date="2024" name="Genome Biol. Evol.">
        <title>Chromosome-level genome assembly of the viviparous eelpout Zoarces viviparus.</title>
        <authorList>
            <person name="Fuhrmann N."/>
            <person name="Brasseur M.V."/>
            <person name="Bakowski C.E."/>
            <person name="Podsiadlowski L."/>
            <person name="Prost S."/>
            <person name="Krehenwinkel H."/>
            <person name="Mayer C."/>
        </authorList>
    </citation>
    <scope>NUCLEOTIDE SEQUENCE [LARGE SCALE GENOMIC DNA]</scope>
    <source>
        <strain evidence="2">NO-MEL_2022_Ind0_liver</strain>
    </source>
</reference>
<evidence type="ECO:0000313" key="3">
    <source>
        <dbReference type="Proteomes" id="UP001488805"/>
    </source>
</evidence>
<evidence type="ECO:0000313" key="2">
    <source>
        <dbReference type="EMBL" id="KAK9533728.1"/>
    </source>
</evidence>
<comment type="caution">
    <text evidence="2">The sequence shown here is derived from an EMBL/GenBank/DDBJ whole genome shotgun (WGS) entry which is preliminary data.</text>
</comment>
<keyword evidence="3" id="KW-1185">Reference proteome</keyword>
<dbReference type="EMBL" id="JBCEZU010000067">
    <property type="protein sequence ID" value="KAK9533728.1"/>
    <property type="molecule type" value="Genomic_DNA"/>
</dbReference>
<organism evidence="2 3">
    <name type="scientific">Zoarces viviparus</name>
    <name type="common">Viviparous eelpout</name>
    <name type="synonym">Blennius viviparus</name>
    <dbReference type="NCBI Taxonomy" id="48416"/>
    <lineage>
        <taxon>Eukaryota</taxon>
        <taxon>Metazoa</taxon>
        <taxon>Chordata</taxon>
        <taxon>Craniata</taxon>
        <taxon>Vertebrata</taxon>
        <taxon>Euteleostomi</taxon>
        <taxon>Actinopterygii</taxon>
        <taxon>Neopterygii</taxon>
        <taxon>Teleostei</taxon>
        <taxon>Neoteleostei</taxon>
        <taxon>Acanthomorphata</taxon>
        <taxon>Eupercaria</taxon>
        <taxon>Perciformes</taxon>
        <taxon>Cottioidei</taxon>
        <taxon>Zoarcales</taxon>
        <taxon>Zoarcidae</taxon>
        <taxon>Zoarcinae</taxon>
        <taxon>Zoarces</taxon>
    </lineage>
</organism>
<evidence type="ECO:0000256" key="1">
    <source>
        <dbReference type="SAM" id="MobiDB-lite"/>
    </source>
</evidence>
<protein>
    <submittedName>
        <fullName evidence="2">Uncharacterized protein</fullName>
    </submittedName>
</protein>
<gene>
    <name evidence="2" type="ORF">VZT92_008829</name>
</gene>
<feature type="region of interest" description="Disordered" evidence="1">
    <location>
        <begin position="51"/>
        <end position="81"/>
    </location>
</feature>
<name>A0AAW1FFW0_ZOAVI</name>
<proteinExistence type="predicted"/>
<dbReference type="Proteomes" id="UP001488805">
    <property type="component" value="Unassembled WGS sequence"/>
</dbReference>
<sequence>MSAAQNVAGGGLSGRARGDLASSSVALVWLVRQCQVPEMRYSYCRQAWRTAGQGPAPASLPGPHGSRCHMAAPEPSAGEET</sequence>